<reference evidence="2" key="1">
    <citation type="submission" date="2021-09" db="EMBL/GenBank/DDBJ databases">
        <title>A high-quality genome of the endoparasitic fungus Hirsutella rhossiliensis with a comparison of Hirsutella genomes reveals transposable elements contributing to genome size variation.</title>
        <authorList>
            <person name="Lin R."/>
            <person name="Jiao Y."/>
            <person name="Sun X."/>
            <person name="Ling J."/>
            <person name="Xie B."/>
            <person name="Cheng X."/>
        </authorList>
    </citation>
    <scope>NUCLEOTIDE SEQUENCE</scope>
    <source>
        <strain evidence="2">HR02</strain>
    </source>
</reference>
<evidence type="ECO:0000313" key="2">
    <source>
        <dbReference type="EMBL" id="KAH0968608.1"/>
    </source>
</evidence>
<dbReference type="RefSeq" id="XP_044726121.1">
    <property type="nucleotide sequence ID" value="XM_044859721.1"/>
</dbReference>
<dbReference type="Proteomes" id="UP000824596">
    <property type="component" value="Unassembled WGS sequence"/>
</dbReference>
<name>A0A9P8N6N1_9HYPO</name>
<keyword evidence="1" id="KW-0472">Membrane</keyword>
<dbReference type="OrthoDB" id="2386090at2759"/>
<evidence type="ECO:0000313" key="3">
    <source>
        <dbReference type="Proteomes" id="UP000824596"/>
    </source>
</evidence>
<feature type="transmembrane region" description="Helical" evidence="1">
    <location>
        <begin position="126"/>
        <end position="151"/>
    </location>
</feature>
<dbReference type="GO" id="GO:0016874">
    <property type="term" value="F:ligase activity"/>
    <property type="evidence" value="ECO:0007669"/>
    <property type="project" value="UniProtKB-KW"/>
</dbReference>
<sequence length="287" mass="31477">MPCLARACIKTLSLARCAPAAPLRPPVSPLPRLRLLLLPRDVWRRCYAQPATNGNSRARGGDDAKKQAETAVKNEKHYQIAERVIIYHAGTGRITFLAMLKLTSIFIGAFFCFIAVPTYIKADKPTAGTVGIALCGIMPLAFVASTAAPFVTHIHIHLPPSARVSRTALERFVRAMPPSTPLTLTTMSAIGKPRYSSLNAGDLLPAGARRRRFGLVNYVRDTTRENAARKWYNLRAVGKFYVQEKTRKKGGGAKRYQVKKSSMVDAWIWDVVKEKIASRAAAATGSS</sequence>
<keyword evidence="2" id="KW-0436">Ligase</keyword>
<proteinExistence type="predicted"/>
<dbReference type="AlphaFoldDB" id="A0A9P8N6N1"/>
<accession>A0A9P8N6N1</accession>
<keyword evidence="3" id="KW-1185">Reference proteome</keyword>
<dbReference type="EMBL" id="JAIZPD010000001">
    <property type="protein sequence ID" value="KAH0968608.1"/>
    <property type="molecule type" value="Genomic_DNA"/>
</dbReference>
<feature type="transmembrane region" description="Helical" evidence="1">
    <location>
        <begin position="102"/>
        <end position="120"/>
    </location>
</feature>
<evidence type="ECO:0000256" key="1">
    <source>
        <dbReference type="SAM" id="Phobius"/>
    </source>
</evidence>
<gene>
    <name evidence="2" type="ORF">HRG_01250</name>
</gene>
<keyword evidence="1" id="KW-1133">Transmembrane helix</keyword>
<dbReference type="GeneID" id="68350379"/>
<keyword evidence="1" id="KW-0812">Transmembrane</keyword>
<comment type="caution">
    <text evidence="2">The sequence shown here is derived from an EMBL/GenBank/DDBJ whole genome shotgun (WGS) entry which is preliminary data.</text>
</comment>
<organism evidence="2 3">
    <name type="scientific">Hirsutella rhossiliensis</name>
    <dbReference type="NCBI Taxonomy" id="111463"/>
    <lineage>
        <taxon>Eukaryota</taxon>
        <taxon>Fungi</taxon>
        <taxon>Dikarya</taxon>
        <taxon>Ascomycota</taxon>
        <taxon>Pezizomycotina</taxon>
        <taxon>Sordariomycetes</taxon>
        <taxon>Hypocreomycetidae</taxon>
        <taxon>Hypocreales</taxon>
        <taxon>Ophiocordycipitaceae</taxon>
        <taxon>Hirsutella</taxon>
    </lineage>
</organism>
<protein>
    <submittedName>
        <fullName evidence="2">4-coumarate-CoA ligase 2</fullName>
    </submittedName>
</protein>